<accession>A0A194XXD5</accession>
<dbReference type="Proteomes" id="UP000070700">
    <property type="component" value="Unassembled WGS sequence"/>
</dbReference>
<dbReference type="OrthoDB" id="3561694at2759"/>
<dbReference type="KEGG" id="psco:LY89DRAFT_22901"/>
<gene>
    <name evidence="2" type="ORF">LY89DRAFT_22901</name>
</gene>
<organism evidence="2 3">
    <name type="scientific">Mollisia scopiformis</name>
    <name type="common">Conifer needle endophyte fungus</name>
    <name type="synonym">Phialocephala scopiformis</name>
    <dbReference type="NCBI Taxonomy" id="149040"/>
    <lineage>
        <taxon>Eukaryota</taxon>
        <taxon>Fungi</taxon>
        <taxon>Dikarya</taxon>
        <taxon>Ascomycota</taxon>
        <taxon>Pezizomycotina</taxon>
        <taxon>Leotiomycetes</taxon>
        <taxon>Helotiales</taxon>
        <taxon>Mollisiaceae</taxon>
        <taxon>Mollisia</taxon>
    </lineage>
</organism>
<protein>
    <submittedName>
        <fullName evidence="2">Uncharacterized protein</fullName>
    </submittedName>
</protein>
<dbReference type="InParanoid" id="A0A194XXD5"/>
<dbReference type="GeneID" id="28815749"/>
<evidence type="ECO:0000256" key="1">
    <source>
        <dbReference type="SAM" id="MobiDB-lite"/>
    </source>
</evidence>
<dbReference type="EMBL" id="KQ947404">
    <property type="protein sequence ID" value="KUJ24452.1"/>
    <property type="molecule type" value="Genomic_DNA"/>
</dbReference>
<feature type="region of interest" description="Disordered" evidence="1">
    <location>
        <begin position="149"/>
        <end position="296"/>
    </location>
</feature>
<keyword evidence="3" id="KW-1185">Reference proteome</keyword>
<reference evidence="2 3" key="1">
    <citation type="submission" date="2015-10" db="EMBL/GenBank/DDBJ databases">
        <title>Full genome of DAOMC 229536 Phialocephala scopiformis, a fungal endophyte of spruce producing the potent anti-insectan compound rugulosin.</title>
        <authorList>
            <consortium name="DOE Joint Genome Institute"/>
            <person name="Walker A.K."/>
            <person name="Frasz S.L."/>
            <person name="Seifert K.A."/>
            <person name="Miller J.D."/>
            <person name="Mondo S.J."/>
            <person name="Labutti K."/>
            <person name="Lipzen A."/>
            <person name="Dockter R."/>
            <person name="Kennedy M."/>
            <person name="Grigoriev I.V."/>
            <person name="Spatafora J.W."/>
        </authorList>
    </citation>
    <scope>NUCLEOTIDE SEQUENCE [LARGE SCALE GENOMIC DNA]</scope>
    <source>
        <strain evidence="2 3">CBS 120377</strain>
    </source>
</reference>
<name>A0A194XXD5_MOLSC</name>
<dbReference type="RefSeq" id="XP_018078807.1">
    <property type="nucleotide sequence ID" value="XM_018206023.1"/>
</dbReference>
<evidence type="ECO:0000313" key="2">
    <source>
        <dbReference type="EMBL" id="KUJ24452.1"/>
    </source>
</evidence>
<evidence type="ECO:0000313" key="3">
    <source>
        <dbReference type="Proteomes" id="UP000070700"/>
    </source>
</evidence>
<sequence>MPLGQQSCPRRYRCSVLALMYRSAVHLSYYISSVFLPNFTVCRSISTNSDLWVLFTMASTDPRYGSLNSAAPEFYPPLPPHPQATWRSDSDHVAHRTVLDRFEEQWRSSQGRVVPIENINSPPLDYARTHSPILPSANAPFYVPRQYESPVYQHRDRQDRITSPGPEPVYREQNYVQVNQAPRPPVIRPSVPGYQPWQRIPDMERSSDYSRPPFNSPQAYQDRVAPRPATVPPQQYRQQLQPRHTRPESRSRRHNPYTESRRRRRSTSSQPRHPQKRRYTPPQHNQRQFPSRPSLL</sequence>
<feature type="compositionally biased region" description="Polar residues" evidence="1">
    <location>
        <begin position="282"/>
        <end position="296"/>
    </location>
</feature>
<feature type="compositionally biased region" description="Low complexity" evidence="1">
    <location>
        <begin position="232"/>
        <end position="242"/>
    </location>
</feature>
<dbReference type="AlphaFoldDB" id="A0A194XXD5"/>
<feature type="compositionally biased region" description="Basic residues" evidence="1">
    <location>
        <begin position="251"/>
        <end position="266"/>
    </location>
</feature>
<proteinExistence type="predicted"/>